<dbReference type="GO" id="GO:0016301">
    <property type="term" value="F:kinase activity"/>
    <property type="evidence" value="ECO:0007669"/>
    <property type="project" value="UniProtKB-KW"/>
</dbReference>
<dbReference type="Pfam" id="PF02518">
    <property type="entry name" value="HATPase_c"/>
    <property type="match status" value="1"/>
</dbReference>
<evidence type="ECO:0000313" key="9">
    <source>
        <dbReference type="Proteomes" id="UP000193870"/>
    </source>
</evidence>
<evidence type="ECO:0000256" key="3">
    <source>
        <dbReference type="ARBA" id="ARBA00022741"/>
    </source>
</evidence>
<evidence type="ECO:0000256" key="6">
    <source>
        <dbReference type="ARBA" id="ARBA00023012"/>
    </source>
</evidence>
<dbReference type="InterPro" id="IPR036890">
    <property type="entry name" value="HATPase_C_sf"/>
</dbReference>
<keyword evidence="4" id="KW-0418">Kinase</keyword>
<keyword evidence="9" id="KW-1185">Reference proteome</keyword>
<keyword evidence="6" id="KW-0902">Two-component regulatory system</keyword>
<dbReference type="EMBL" id="FWFV01000019">
    <property type="protein sequence ID" value="SLN71463.1"/>
    <property type="molecule type" value="Genomic_DNA"/>
</dbReference>
<evidence type="ECO:0000256" key="4">
    <source>
        <dbReference type="ARBA" id="ARBA00022777"/>
    </source>
</evidence>
<dbReference type="RefSeq" id="WP_085855604.1">
    <property type="nucleotide sequence ID" value="NZ_FOPF01000025.1"/>
</dbReference>
<accession>A0A1Y5TYC4</accession>
<organism evidence="8 9">
    <name type="scientific">Palleronia marisminoris</name>
    <dbReference type="NCBI Taxonomy" id="315423"/>
    <lineage>
        <taxon>Bacteria</taxon>
        <taxon>Pseudomonadati</taxon>
        <taxon>Pseudomonadota</taxon>
        <taxon>Alphaproteobacteria</taxon>
        <taxon>Rhodobacterales</taxon>
        <taxon>Roseobacteraceae</taxon>
        <taxon>Palleronia</taxon>
    </lineage>
</organism>
<keyword evidence="3" id="KW-0547">Nucleotide-binding</keyword>
<name>A0A1Y5TYC4_9RHOB</name>
<dbReference type="PROSITE" id="PS50109">
    <property type="entry name" value="HIS_KIN"/>
    <property type="match status" value="1"/>
</dbReference>
<dbReference type="PANTHER" id="PTHR43065">
    <property type="entry name" value="SENSOR HISTIDINE KINASE"/>
    <property type="match status" value="1"/>
</dbReference>
<dbReference type="SUPFAM" id="SSF55874">
    <property type="entry name" value="ATPase domain of HSP90 chaperone/DNA topoisomerase II/histidine kinase"/>
    <property type="match status" value="1"/>
</dbReference>
<dbReference type="PANTHER" id="PTHR43065:SF10">
    <property type="entry name" value="PEROXIDE STRESS-ACTIVATED HISTIDINE KINASE MAK3"/>
    <property type="match status" value="1"/>
</dbReference>
<evidence type="ECO:0000256" key="1">
    <source>
        <dbReference type="ARBA" id="ARBA00022553"/>
    </source>
</evidence>
<dbReference type="Proteomes" id="UP000193870">
    <property type="component" value="Unassembled WGS sequence"/>
</dbReference>
<dbReference type="GO" id="GO:0005524">
    <property type="term" value="F:ATP binding"/>
    <property type="evidence" value="ECO:0007669"/>
    <property type="project" value="UniProtKB-KW"/>
</dbReference>
<evidence type="ECO:0000256" key="2">
    <source>
        <dbReference type="ARBA" id="ARBA00022679"/>
    </source>
</evidence>
<keyword evidence="1" id="KW-0597">Phosphoprotein</keyword>
<evidence type="ECO:0000259" key="7">
    <source>
        <dbReference type="PROSITE" id="PS50109"/>
    </source>
</evidence>
<protein>
    <submittedName>
        <fullName evidence="8">Osmolarity sensor protein</fullName>
    </submittedName>
</protein>
<reference evidence="8 9" key="1">
    <citation type="submission" date="2017-03" db="EMBL/GenBank/DDBJ databases">
        <authorList>
            <person name="Afonso C.L."/>
            <person name="Miller P.J."/>
            <person name="Scott M.A."/>
            <person name="Spackman E."/>
            <person name="Goraichik I."/>
            <person name="Dimitrov K.M."/>
            <person name="Suarez D.L."/>
            <person name="Swayne D.E."/>
        </authorList>
    </citation>
    <scope>NUCLEOTIDE SEQUENCE [LARGE SCALE GENOMIC DNA]</scope>
    <source>
        <strain evidence="8 9">CECT 7066</strain>
    </source>
</reference>
<sequence length="229" mass="24163">MMRQEPQDHILHDLRNALTHIRLTAEALCGGKDAATRRGAERILRTVDHSTTICESQLRDRADERKPAETDAAAVAAEVAQELADQGSGKVRIFLDIPGRKTLRVRCGPQALRAIIANLVDNAKAALAAHADPVIRLRLGAEGDFVVIDVSDNGGGFPEGGRGCGSATGPRIGPDGYVRGVGARSSAMLSCMLGGRMIAVETGPEGMRMWVILPAASPQAVTIGQERAG</sequence>
<keyword evidence="2" id="KW-0808">Transferase</keyword>
<dbReference type="InterPro" id="IPR005467">
    <property type="entry name" value="His_kinase_dom"/>
</dbReference>
<evidence type="ECO:0000256" key="5">
    <source>
        <dbReference type="ARBA" id="ARBA00022840"/>
    </source>
</evidence>
<gene>
    <name evidence="8" type="ORF">PAM7066_03665</name>
</gene>
<evidence type="ECO:0000313" key="8">
    <source>
        <dbReference type="EMBL" id="SLN71463.1"/>
    </source>
</evidence>
<keyword evidence="5" id="KW-0067">ATP-binding</keyword>
<proteinExistence type="predicted"/>
<dbReference type="Gene3D" id="3.30.565.10">
    <property type="entry name" value="Histidine kinase-like ATPase, C-terminal domain"/>
    <property type="match status" value="1"/>
</dbReference>
<dbReference type="AlphaFoldDB" id="A0A1Y5TYC4"/>
<dbReference type="STRING" id="315423.SAMN04488020_1253"/>
<dbReference type="InterPro" id="IPR003594">
    <property type="entry name" value="HATPase_dom"/>
</dbReference>
<dbReference type="GO" id="GO:0000160">
    <property type="term" value="P:phosphorelay signal transduction system"/>
    <property type="evidence" value="ECO:0007669"/>
    <property type="project" value="UniProtKB-KW"/>
</dbReference>
<feature type="domain" description="Histidine kinase" evidence="7">
    <location>
        <begin position="9"/>
        <end position="217"/>
    </location>
</feature>